<evidence type="ECO:0000313" key="8">
    <source>
        <dbReference type="EMBL" id="KYC37924.1"/>
    </source>
</evidence>
<keyword evidence="2" id="KW-0812">Transmembrane</keyword>
<dbReference type="GO" id="GO:0046819">
    <property type="term" value="P:protein secretion by the type V secretion system"/>
    <property type="evidence" value="ECO:0007669"/>
    <property type="project" value="TreeGrafter"/>
</dbReference>
<evidence type="ECO:0000256" key="2">
    <source>
        <dbReference type="ARBA" id="ARBA00022692"/>
    </source>
</evidence>
<dbReference type="Pfam" id="PF08479">
    <property type="entry name" value="POTRA_2"/>
    <property type="match status" value="1"/>
</dbReference>
<dbReference type="InterPro" id="IPR013686">
    <property type="entry name" value="Polypept-transport_assoc_ShlB"/>
</dbReference>
<dbReference type="GO" id="GO:0008320">
    <property type="term" value="F:protein transmembrane transporter activity"/>
    <property type="evidence" value="ECO:0007669"/>
    <property type="project" value="TreeGrafter"/>
</dbReference>
<feature type="compositionally biased region" description="Pro residues" evidence="4">
    <location>
        <begin position="65"/>
        <end position="82"/>
    </location>
</feature>
<reference evidence="8 9" key="1">
    <citation type="journal article" date="2013" name="Genome Biol. Evol.">
        <title>Genomes of Stigonematalean cyanobacteria (subsection V) and the evolution of oxygenic photosynthesis from prokaryotes to plastids.</title>
        <authorList>
            <person name="Dagan T."/>
            <person name="Roettger M."/>
            <person name="Stucken K."/>
            <person name="Landan G."/>
            <person name="Koch R."/>
            <person name="Major P."/>
            <person name="Gould S.B."/>
            <person name="Goremykin V.V."/>
            <person name="Rippka R."/>
            <person name="Tandeau de Marsac N."/>
            <person name="Gugger M."/>
            <person name="Lockhart P.J."/>
            <person name="Allen J.F."/>
            <person name="Brune I."/>
            <person name="Maus I."/>
            <person name="Puhler A."/>
            <person name="Martin W.F."/>
        </authorList>
    </citation>
    <scope>NUCLEOTIDE SEQUENCE [LARGE SCALE GENOMIC DNA]</scope>
    <source>
        <strain evidence="8 9">PCC 7110</strain>
    </source>
</reference>
<dbReference type="STRING" id="128403.WA1_05365"/>
<dbReference type="InterPro" id="IPR051544">
    <property type="entry name" value="TPS_OM_transporter"/>
</dbReference>
<evidence type="ECO:0000256" key="3">
    <source>
        <dbReference type="ARBA" id="ARBA00023237"/>
    </source>
</evidence>
<evidence type="ECO:0000313" key="9">
    <source>
        <dbReference type="Proteomes" id="UP000076925"/>
    </source>
</evidence>
<dbReference type="RefSeq" id="WP_017743074.1">
    <property type="nucleotide sequence ID" value="NZ_KQ976354.1"/>
</dbReference>
<keyword evidence="3" id="KW-0998">Cell outer membrane</keyword>
<evidence type="ECO:0000256" key="4">
    <source>
        <dbReference type="SAM" id="MobiDB-lite"/>
    </source>
</evidence>
<dbReference type="GO" id="GO:0098046">
    <property type="term" value="C:type V protein secretion system complex"/>
    <property type="evidence" value="ECO:0007669"/>
    <property type="project" value="TreeGrafter"/>
</dbReference>
<evidence type="ECO:0000256" key="5">
    <source>
        <dbReference type="SAM" id="SignalP"/>
    </source>
</evidence>
<feature type="compositionally biased region" description="Pro residues" evidence="4">
    <location>
        <begin position="42"/>
        <end position="53"/>
    </location>
</feature>
<evidence type="ECO:0000256" key="1">
    <source>
        <dbReference type="ARBA" id="ARBA00022452"/>
    </source>
</evidence>
<dbReference type="PANTHER" id="PTHR34597">
    <property type="entry name" value="SLR1661 PROTEIN"/>
    <property type="match status" value="1"/>
</dbReference>
<dbReference type="EMBL" id="ANNX02000045">
    <property type="protein sequence ID" value="KYC37924.1"/>
    <property type="molecule type" value="Genomic_DNA"/>
</dbReference>
<feature type="domain" description="Polypeptide-transport-associated ShlB-type" evidence="7">
    <location>
        <begin position="104"/>
        <end position="179"/>
    </location>
</feature>
<accession>A0A139WZN9</accession>
<dbReference type="Pfam" id="PF03865">
    <property type="entry name" value="ShlB"/>
    <property type="match status" value="1"/>
</dbReference>
<organism evidence="8 9">
    <name type="scientific">Scytonema hofmannii PCC 7110</name>
    <dbReference type="NCBI Taxonomy" id="128403"/>
    <lineage>
        <taxon>Bacteria</taxon>
        <taxon>Bacillati</taxon>
        <taxon>Cyanobacteriota</taxon>
        <taxon>Cyanophyceae</taxon>
        <taxon>Nostocales</taxon>
        <taxon>Scytonemataceae</taxon>
        <taxon>Scytonema</taxon>
    </lineage>
</organism>
<feature type="signal peptide" evidence="5">
    <location>
        <begin position="1"/>
        <end position="39"/>
    </location>
</feature>
<keyword evidence="1" id="KW-0472">Membrane</keyword>
<dbReference type="Proteomes" id="UP000076925">
    <property type="component" value="Unassembled WGS sequence"/>
</dbReference>
<keyword evidence="1" id="KW-1134">Transmembrane beta strand</keyword>
<feature type="chain" id="PRO_5007300497" description="POTRA domain-containing protein" evidence="5">
    <location>
        <begin position="40"/>
        <end position="590"/>
    </location>
</feature>
<protein>
    <recommendedName>
        <fullName evidence="10">POTRA domain-containing protein</fullName>
    </recommendedName>
</protein>
<proteinExistence type="predicted"/>
<gene>
    <name evidence="8" type="ORF">WA1_05365</name>
</gene>
<dbReference type="AlphaFoldDB" id="A0A139WZN9"/>
<evidence type="ECO:0008006" key="10">
    <source>
        <dbReference type="Google" id="ProtNLM"/>
    </source>
</evidence>
<dbReference type="PANTHER" id="PTHR34597:SF3">
    <property type="entry name" value="OUTER MEMBRANE TRANSPORTER CDIB"/>
    <property type="match status" value="1"/>
</dbReference>
<dbReference type="OrthoDB" id="596066at2"/>
<evidence type="ECO:0000259" key="6">
    <source>
        <dbReference type="Pfam" id="PF03865"/>
    </source>
</evidence>
<name>A0A139WZN9_9CYAN</name>
<feature type="domain" description="Haemolysin activator HlyB C-terminal" evidence="6">
    <location>
        <begin position="241"/>
        <end position="548"/>
    </location>
</feature>
<dbReference type="Gene3D" id="2.40.160.50">
    <property type="entry name" value="membrane protein fhac: a member of the omp85/tpsb transporter family"/>
    <property type="match status" value="1"/>
</dbReference>
<dbReference type="InterPro" id="IPR005565">
    <property type="entry name" value="Hemolysn_activator_HlyB_C"/>
</dbReference>
<comment type="caution">
    <text evidence="8">The sequence shown here is derived from an EMBL/GenBank/DDBJ whole genome shotgun (WGS) entry which is preliminary data.</text>
</comment>
<keyword evidence="9" id="KW-1185">Reference proteome</keyword>
<evidence type="ECO:0000259" key="7">
    <source>
        <dbReference type="Pfam" id="PF08479"/>
    </source>
</evidence>
<dbReference type="Gene3D" id="3.10.20.310">
    <property type="entry name" value="membrane protein fhac"/>
    <property type="match status" value="1"/>
</dbReference>
<keyword evidence="5" id="KW-0732">Signal</keyword>
<sequence length="590" mass="65314">MQRRKQHIVSTGCCKYISLATSVTVILSTFVCLSSTAFAQSAPPPGVTIPPDTPDTIERITPQPNESPSPLPQEPPAQPPKPSLETPPTQESPDVTFPQGTRIPIKKIEVLGSTVLQDHIQELIEPLEKKGEATFEELLQLRAAITQVYIDKGYITSGAFLPNNQDISRGVITIQVVEGELENIELSGLNRLKTGYVRSRLRRATSKPLNQKRLEEALQLLQLDPLISRVNAELTAGSTPGKNILQVQIQEAAAFHAGVFIDNTQSPSIGSLQGGVFIAHDNVLGFGDRFNAEYGKTEGLNLYDINYTIPINSLNGTIGFRYSNTDSRIIEDPFEELDIKSETQTYSLNVRQPLYRSPTSEFALGLSLDLRRNQTFILDDFPYSFSEGPENGKSKVTVIRFSQDWVNRNAKRVLAARSQFSLGIGAFDATNNDTGTDGQFFSWLGQFQWVQRLSPRALLLARLNAQLTGDSLLSLEKLSIGGFDTVRGYRQNQLVADNGVTGSLEVRFPPISSYTALQLAPFFDIGTTWNNRGENPDPQTIASLGLGLIWQPTRSLYLRLDYGVPLIDIDNQGDSLQDQGLYFSLRYQPF</sequence>
<feature type="region of interest" description="Disordered" evidence="4">
    <location>
        <begin position="41"/>
        <end position="99"/>
    </location>
</feature>